<dbReference type="EMBL" id="HBUF01637742">
    <property type="protein sequence ID" value="CAG6784479.1"/>
    <property type="molecule type" value="Transcribed_RNA"/>
</dbReference>
<reference evidence="2" key="1">
    <citation type="submission" date="2021-05" db="EMBL/GenBank/DDBJ databases">
        <authorList>
            <person name="Alioto T."/>
            <person name="Alioto T."/>
            <person name="Gomez Garrido J."/>
        </authorList>
    </citation>
    <scope>NUCLEOTIDE SEQUENCE</scope>
</reference>
<dbReference type="AlphaFoldDB" id="A0A8D9BJZ0"/>
<accession>A0A8D9BJZ0</accession>
<feature type="transmembrane region" description="Helical" evidence="1">
    <location>
        <begin position="16"/>
        <end position="43"/>
    </location>
</feature>
<proteinExistence type="predicted"/>
<protein>
    <submittedName>
        <fullName evidence="2">Uncharacterized protein</fullName>
    </submittedName>
</protein>
<feature type="transmembrane region" description="Helical" evidence="1">
    <location>
        <begin position="64"/>
        <end position="86"/>
    </location>
</feature>
<sequence length="99" mass="11669">MVMCAALVHVGVYTRIWIIGISYNAHVLCVRIIWIAFCLNGHVWILRESRCHVSIVRRIRSRHFVLRITTLIMMMVVGWHLGVIRIRAPCPWHLMKRVL</sequence>
<keyword evidence="1" id="KW-0472">Membrane</keyword>
<name>A0A8D9BJZ0_9HEMI</name>
<evidence type="ECO:0000313" key="2">
    <source>
        <dbReference type="EMBL" id="CAG6784479.1"/>
    </source>
</evidence>
<keyword evidence="1" id="KW-1133">Transmembrane helix</keyword>
<organism evidence="2">
    <name type="scientific">Cacopsylla melanoneura</name>
    <dbReference type="NCBI Taxonomy" id="428564"/>
    <lineage>
        <taxon>Eukaryota</taxon>
        <taxon>Metazoa</taxon>
        <taxon>Ecdysozoa</taxon>
        <taxon>Arthropoda</taxon>
        <taxon>Hexapoda</taxon>
        <taxon>Insecta</taxon>
        <taxon>Pterygota</taxon>
        <taxon>Neoptera</taxon>
        <taxon>Paraneoptera</taxon>
        <taxon>Hemiptera</taxon>
        <taxon>Sternorrhyncha</taxon>
        <taxon>Psylloidea</taxon>
        <taxon>Psyllidae</taxon>
        <taxon>Psyllinae</taxon>
        <taxon>Cacopsylla</taxon>
    </lineage>
</organism>
<evidence type="ECO:0000256" key="1">
    <source>
        <dbReference type="SAM" id="Phobius"/>
    </source>
</evidence>
<keyword evidence="1" id="KW-0812">Transmembrane</keyword>